<keyword evidence="2" id="KW-0238">DNA-binding</keyword>
<organism evidence="5 6">
    <name type="scientific">Nonomuraea cavernae</name>
    <dbReference type="NCBI Taxonomy" id="2045107"/>
    <lineage>
        <taxon>Bacteria</taxon>
        <taxon>Bacillati</taxon>
        <taxon>Actinomycetota</taxon>
        <taxon>Actinomycetes</taxon>
        <taxon>Streptosporangiales</taxon>
        <taxon>Streptosporangiaceae</taxon>
        <taxon>Nonomuraea</taxon>
    </lineage>
</organism>
<evidence type="ECO:0000313" key="6">
    <source>
        <dbReference type="Proteomes" id="UP000646523"/>
    </source>
</evidence>
<evidence type="ECO:0000259" key="4">
    <source>
        <dbReference type="PROSITE" id="PS50949"/>
    </source>
</evidence>
<dbReference type="RefSeq" id="WP_189125346.1">
    <property type="nucleotide sequence ID" value="NZ_BMNH01000010.1"/>
</dbReference>
<dbReference type="InterPro" id="IPR036390">
    <property type="entry name" value="WH_DNA-bd_sf"/>
</dbReference>
<dbReference type="GO" id="GO:0003700">
    <property type="term" value="F:DNA-binding transcription factor activity"/>
    <property type="evidence" value="ECO:0007669"/>
    <property type="project" value="InterPro"/>
</dbReference>
<reference evidence="5" key="1">
    <citation type="journal article" date="2014" name="Int. J. Syst. Evol. Microbiol.">
        <title>Complete genome sequence of Corynebacterium casei LMG S-19264T (=DSM 44701T), isolated from a smear-ripened cheese.</title>
        <authorList>
            <consortium name="US DOE Joint Genome Institute (JGI-PGF)"/>
            <person name="Walter F."/>
            <person name="Albersmeier A."/>
            <person name="Kalinowski J."/>
            <person name="Ruckert C."/>
        </authorList>
    </citation>
    <scope>NUCLEOTIDE SEQUENCE</scope>
    <source>
        <strain evidence="5">CGMCC 4.7368</strain>
    </source>
</reference>
<name>A0A918DLW6_9ACTN</name>
<protein>
    <submittedName>
        <fullName evidence="5">GntR family transcriptional regulator</fullName>
    </submittedName>
</protein>
<comment type="caution">
    <text evidence="5">The sequence shown here is derived from an EMBL/GenBank/DDBJ whole genome shotgun (WGS) entry which is preliminary data.</text>
</comment>
<dbReference type="Pfam" id="PF07729">
    <property type="entry name" value="FCD"/>
    <property type="match status" value="1"/>
</dbReference>
<accession>A0A918DLW6</accession>
<keyword evidence="1" id="KW-0805">Transcription regulation</keyword>
<dbReference type="AlphaFoldDB" id="A0A918DLW6"/>
<gene>
    <name evidence="5" type="ORF">GCM10012289_36860</name>
</gene>
<feature type="domain" description="HTH gntR-type" evidence="4">
    <location>
        <begin position="16"/>
        <end position="83"/>
    </location>
</feature>
<dbReference type="InterPro" id="IPR011711">
    <property type="entry name" value="GntR_C"/>
</dbReference>
<evidence type="ECO:0000256" key="1">
    <source>
        <dbReference type="ARBA" id="ARBA00023015"/>
    </source>
</evidence>
<keyword evidence="3" id="KW-0804">Transcription</keyword>
<dbReference type="CDD" id="cd07377">
    <property type="entry name" value="WHTH_GntR"/>
    <property type="match status" value="1"/>
</dbReference>
<keyword evidence="6" id="KW-1185">Reference proteome</keyword>
<sequence length="230" mass="26226">MASDAQEWRTRRQAGESLSHFVTRAIREAIVSGLLAPGERIPQEQIAGVLDVSRIPVREALRQLESEGLVHLTPNSFARVAKLDITEVSEIYLMRERLEPLAIELSAPRLDEAQLRRLRDLHTDIEAGWDNPETVLQLDREFHLACYQGAPPRLRRIVSDFWNATQHVRRAYADTVRPGDDEHEVMRAEHYLIYMALKEGDGDRAGALLRGHIARTRTRLEREPSGEARA</sequence>
<dbReference type="PROSITE" id="PS50949">
    <property type="entry name" value="HTH_GNTR"/>
    <property type="match status" value="1"/>
</dbReference>
<dbReference type="SUPFAM" id="SSF46785">
    <property type="entry name" value="Winged helix' DNA-binding domain"/>
    <property type="match status" value="1"/>
</dbReference>
<dbReference type="InterPro" id="IPR008920">
    <property type="entry name" value="TF_FadR/GntR_C"/>
</dbReference>
<reference evidence="5" key="2">
    <citation type="submission" date="2020-09" db="EMBL/GenBank/DDBJ databases">
        <authorList>
            <person name="Sun Q."/>
            <person name="Zhou Y."/>
        </authorList>
    </citation>
    <scope>NUCLEOTIDE SEQUENCE</scope>
    <source>
        <strain evidence="5">CGMCC 4.7368</strain>
    </source>
</reference>
<evidence type="ECO:0000256" key="2">
    <source>
        <dbReference type="ARBA" id="ARBA00023125"/>
    </source>
</evidence>
<dbReference type="GO" id="GO:0003677">
    <property type="term" value="F:DNA binding"/>
    <property type="evidence" value="ECO:0007669"/>
    <property type="project" value="UniProtKB-KW"/>
</dbReference>
<dbReference type="PANTHER" id="PTHR43537:SF24">
    <property type="entry name" value="GLUCONATE OPERON TRANSCRIPTIONAL REPRESSOR"/>
    <property type="match status" value="1"/>
</dbReference>
<dbReference type="InterPro" id="IPR000524">
    <property type="entry name" value="Tscrpt_reg_HTH_GntR"/>
</dbReference>
<evidence type="ECO:0000313" key="5">
    <source>
        <dbReference type="EMBL" id="GGO71345.1"/>
    </source>
</evidence>
<dbReference type="Proteomes" id="UP000646523">
    <property type="component" value="Unassembled WGS sequence"/>
</dbReference>
<evidence type="ECO:0000256" key="3">
    <source>
        <dbReference type="ARBA" id="ARBA00023163"/>
    </source>
</evidence>
<dbReference type="Gene3D" id="1.10.10.10">
    <property type="entry name" value="Winged helix-like DNA-binding domain superfamily/Winged helix DNA-binding domain"/>
    <property type="match status" value="1"/>
</dbReference>
<dbReference type="SUPFAM" id="SSF48008">
    <property type="entry name" value="GntR ligand-binding domain-like"/>
    <property type="match status" value="1"/>
</dbReference>
<dbReference type="SMART" id="SM00895">
    <property type="entry name" value="FCD"/>
    <property type="match status" value="1"/>
</dbReference>
<dbReference type="PRINTS" id="PR00035">
    <property type="entry name" value="HTHGNTR"/>
</dbReference>
<dbReference type="Gene3D" id="1.20.120.530">
    <property type="entry name" value="GntR ligand-binding domain-like"/>
    <property type="match status" value="1"/>
</dbReference>
<proteinExistence type="predicted"/>
<dbReference type="SMART" id="SM00345">
    <property type="entry name" value="HTH_GNTR"/>
    <property type="match status" value="1"/>
</dbReference>
<dbReference type="PANTHER" id="PTHR43537">
    <property type="entry name" value="TRANSCRIPTIONAL REGULATOR, GNTR FAMILY"/>
    <property type="match status" value="1"/>
</dbReference>
<dbReference type="Pfam" id="PF00392">
    <property type="entry name" value="GntR"/>
    <property type="match status" value="1"/>
</dbReference>
<dbReference type="InterPro" id="IPR036388">
    <property type="entry name" value="WH-like_DNA-bd_sf"/>
</dbReference>
<dbReference type="EMBL" id="BMNH01000010">
    <property type="protein sequence ID" value="GGO71345.1"/>
    <property type="molecule type" value="Genomic_DNA"/>
</dbReference>